<dbReference type="InterPro" id="IPR027417">
    <property type="entry name" value="P-loop_NTPase"/>
</dbReference>
<dbReference type="AlphaFoldDB" id="A0A916TDR8"/>
<evidence type="ECO:0000259" key="5">
    <source>
        <dbReference type="PROSITE" id="PS50893"/>
    </source>
</evidence>
<dbReference type="SUPFAM" id="SSF52540">
    <property type="entry name" value="P-loop containing nucleoside triphosphate hydrolases"/>
    <property type="match status" value="1"/>
</dbReference>
<dbReference type="OrthoDB" id="9782163at2"/>
<evidence type="ECO:0000313" key="7">
    <source>
        <dbReference type="Proteomes" id="UP000605148"/>
    </source>
</evidence>
<keyword evidence="4" id="KW-0067">ATP-binding</keyword>
<name>A0A916TDR8_9HYPH</name>
<dbReference type="Pfam" id="PF00005">
    <property type="entry name" value="ABC_tran"/>
    <property type="match status" value="1"/>
</dbReference>
<comment type="caution">
    <text evidence="6">The sequence shown here is derived from an EMBL/GenBank/DDBJ whole genome shotgun (WGS) entry which is preliminary data.</text>
</comment>
<dbReference type="InterPro" id="IPR003439">
    <property type="entry name" value="ABC_transporter-like_ATP-bd"/>
</dbReference>
<dbReference type="InterPro" id="IPR015856">
    <property type="entry name" value="ABC_transpr_CbiO/EcfA_su"/>
</dbReference>
<reference evidence="6" key="2">
    <citation type="submission" date="2020-09" db="EMBL/GenBank/DDBJ databases">
        <authorList>
            <person name="Sun Q."/>
            <person name="Zhou Y."/>
        </authorList>
    </citation>
    <scope>NUCLEOTIDE SEQUENCE</scope>
    <source>
        <strain evidence="6">CGMCC 1.12426</strain>
    </source>
</reference>
<dbReference type="InterPro" id="IPR003593">
    <property type="entry name" value="AAA+_ATPase"/>
</dbReference>
<dbReference type="Gene3D" id="3.40.50.300">
    <property type="entry name" value="P-loop containing nucleotide triphosphate hydrolases"/>
    <property type="match status" value="1"/>
</dbReference>
<feature type="domain" description="ABC transporter" evidence="5">
    <location>
        <begin position="24"/>
        <end position="250"/>
    </location>
</feature>
<evidence type="ECO:0000256" key="4">
    <source>
        <dbReference type="ARBA" id="ARBA00022840"/>
    </source>
</evidence>
<keyword evidence="7" id="KW-1185">Reference proteome</keyword>
<evidence type="ECO:0000256" key="1">
    <source>
        <dbReference type="ARBA" id="ARBA00005417"/>
    </source>
</evidence>
<dbReference type="RefSeq" id="WP_150494680.1">
    <property type="nucleotide sequence ID" value="NZ_BMFA01000002.1"/>
</dbReference>
<keyword evidence="3" id="KW-0547">Nucleotide-binding</keyword>
<dbReference type="GO" id="GO:0043190">
    <property type="term" value="C:ATP-binding cassette (ABC) transporter complex"/>
    <property type="evidence" value="ECO:0007669"/>
    <property type="project" value="TreeGrafter"/>
</dbReference>
<dbReference type="CDD" id="cd03225">
    <property type="entry name" value="ABC_cobalt_CbiO_domain1"/>
    <property type="match status" value="1"/>
</dbReference>
<dbReference type="PANTHER" id="PTHR43553:SF24">
    <property type="entry name" value="ENERGY-COUPLING FACTOR TRANSPORTER ATP-BINDING PROTEIN ECFA1"/>
    <property type="match status" value="1"/>
</dbReference>
<evidence type="ECO:0000256" key="3">
    <source>
        <dbReference type="ARBA" id="ARBA00022741"/>
    </source>
</evidence>
<dbReference type="Proteomes" id="UP000605148">
    <property type="component" value="Unassembled WGS sequence"/>
</dbReference>
<comment type="similarity">
    <text evidence="1">Belongs to the ABC transporter superfamily.</text>
</comment>
<sequence>MALWTKGRAAARECGLDPFRSTYAVLEGASLELNGQPVLKDITVSLKERRIGLVGLNGSGKSSFVRLLNALRLPTSGVVRIFGQPTPDCAADLPKHVGFVFQNPDHQAIFPTVEEEIAFGLTQLGRDRKSAREEARAFLARHGCAGLVERPISTLSEGQKQLICILAVLVMEPQVLILDEPFTSLDGLTALRLSQKIAGLPQKIVMVSHDLTTLAAFDRILWLEEGQVRMDGVPGDVLPAYAADLERRAATESWTGSSL</sequence>
<dbReference type="GO" id="GO:0016887">
    <property type="term" value="F:ATP hydrolysis activity"/>
    <property type="evidence" value="ECO:0007669"/>
    <property type="project" value="InterPro"/>
</dbReference>
<gene>
    <name evidence="6" type="ORF">GCM10011316_11310</name>
</gene>
<dbReference type="GO" id="GO:0042626">
    <property type="term" value="F:ATPase-coupled transmembrane transporter activity"/>
    <property type="evidence" value="ECO:0007669"/>
    <property type="project" value="TreeGrafter"/>
</dbReference>
<reference evidence="6" key="1">
    <citation type="journal article" date="2014" name="Int. J. Syst. Evol. Microbiol.">
        <title>Complete genome sequence of Corynebacterium casei LMG S-19264T (=DSM 44701T), isolated from a smear-ripened cheese.</title>
        <authorList>
            <consortium name="US DOE Joint Genome Institute (JGI-PGF)"/>
            <person name="Walter F."/>
            <person name="Albersmeier A."/>
            <person name="Kalinowski J."/>
            <person name="Ruckert C."/>
        </authorList>
    </citation>
    <scope>NUCLEOTIDE SEQUENCE</scope>
    <source>
        <strain evidence="6">CGMCC 1.12426</strain>
    </source>
</reference>
<dbReference type="PROSITE" id="PS50893">
    <property type="entry name" value="ABC_TRANSPORTER_2"/>
    <property type="match status" value="1"/>
</dbReference>
<evidence type="ECO:0000256" key="2">
    <source>
        <dbReference type="ARBA" id="ARBA00022448"/>
    </source>
</evidence>
<dbReference type="PANTHER" id="PTHR43553">
    <property type="entry name" value="HEAVY METAL TRANSPORTER"/>
    <property type="match status" value="1"/>
</dbReference>
<dbReference type="SMART" id="SM00382">
    <property type="entry name" value="AAA"/>
    <property type="match status" value="1"/>
</dbReference>
<protein>
    <submittedName>
        <fullName evidence="6">Cobalt ABC transporter</fullName>
    </submittedName>
</protein>
<organism evidence="6 7">
    <name type="scientific">Roseibium aquae</name>
    <dbReference type="NCBI Taxonomy" id="1323746"/>
    <lineage>
        <taxon>Bacteria</taxon>
        <taxon>Pseudomonadati</taxon>
        <taxon>Pseudomonadota</taxon>
        <taxon>Alphaproteobacteria</taxon>
        <taxon>Hyphomicrobiales</taxon>
        <taxon>Stappiaceae</taxon>
        <taxon>Roseibium</taxon>
    </lineage>
</organism>
<keyword evidence="2" id="KW-0813">Transport</keyword>
<accession>A0A916TDR8</accession>
<evidence type="ECO:0000313" key="6">
    <source>
        <dbReference type="EMBL" id="GGB41036.1"/>
    </source>
</evidence>
<dbReference type="GO" id="GO:0005524">
    <property type="term" value="F:ATP binding"/>
    <property type="evidence" value="ECO:0007669"/>
    <property type="project" value="UniProtKB-KW"/>
</dbReference>
<proteinExistence type="inferred from homology"/>
<dbReference type="EMBL" id="BMFA01000002">
    <property type="protein sequence ID" value="GGB41036.1"/>
    <property type="molecule type" value="Genomic_DNA"/>
</dbReference>
<dbReference type="InterPro" id="IPR050095">
    <property type="entry name" value="ECF_ABC_transporter_ATP-bd"/>
</dbReference>